<comment type="caution">
    <text evidence="1">The sequence shown here is derived from an EMBL/GenBank/DDBJ whole genome shotgun (WGS) entry which is preliminary data.</text>
</comment>
<evidence type="ECO:0000313" key="2">
    <source>
        <dbReference type="Proteomes" id="UP001219525"/>
    </source>
</evidence>
<reference evidence="1" key="1">
    <citation type="submission" date="2023-03" db="EMBL/GenBank/DDBJ databases">
        <title>Massive genome expansion in bonnet fungi (Mycena s.s.) driven by repeated elements and novel gene families across ecological guilds.</title>
        <authorList>
            <consortium name="Lawrence Berkeley National Laboratory"/>
            <person name="Harder C.B."/>
            <person name="Miyauchi S."/>
            <person name="Viragh M."/>
            <person name="Kuo A."/>
            <person name="Thoen E."/>
            <person name="Andreopoulos B."/>
            <person name="Lu D."/>
            <person name="Skrede I."/>
            <person name="Drula E."/>
            <person name="Henrissat B."/>
            <person name="Morin E."/>
            <person name="Kohler A."/>
            <person name="Barry K."/>
            <person name="LaButti K."/>
            <person name="Morin E."/>
            <person name="Salamov A."/>
            <person name="Lipzen A."/>
            <person name="Mereny Z."/>
            <person name="Hegedus B."/>
            <person name="Baldrian P."/>
            <person name="Stursova M."/>
            <person name="Weitz H."/>
            <person name="Taylor A."/>
            <person name="Grigoriev I.V."/>
            <person name="Nagy L.G."/>
            <person name="Martin F."/>
            <person name="Kauserud H."/>
        </authorList>
    </citation>
    <scope>NUCLEOTIDE SEQUENCE</scope>
    <source>
        <strain evidence="1">9144</strain>
    </source>
</reference>
<dbReference type="Proteomes" id="UP001219525">
    <property type="component" value="Unassembled WGS sequence"/>
</dbReference>
<dbReference type="EMBL" id="JARJCW010000027">
    <property type="protein sequence ID" value="KAJ7210706.1"/>
    <property type="molecule type" value="Genomic_DNA"/>
</dbReference>
<dbReference type="AlphaFoldDB" id="A0AAD6VI80"/>
<sequence>MHGHIQINPRDNMDASIGIWIAGYADRRWRYVPSGCPCSTCVCMRIVVSGTWGCRRLAGGQAIPKQLLIQTLHLAQPLAVVELGEARAPPLRVHSYSLRMVGRTCAARVWVKPARRETKKKGARKGKKLNAVAAGICARSASARMKSPACGVSRKLHNTSGWEQAHHRFFTTHGRPAAPCPWVSGAGCPSLVKTGIVGREMGGKNNPRVSHSLKPAVTSDPLMGAPAVPLDASPPPLSGSVTYISAT</sequence>
<protein>
    <submittedName>
        <fullName evidence="1">Uncharacterized protein</fullName>
    </submittedName>
</protein>
<keyword evidence="2" id="KW-1185">Reference proteome</keyword>
<proteinExistence type="predicted"/>
<name>A0AAD6VI80_9AGAR</name>
<evidence type="ECO:0000313" key="1">
    <source>
        <dbReference type="EMBL" id="KAJ7210706.1"/>
    </source>
</evidence>
<organism evidence="1 2">
    <name type="scientific">Mycena pura</name>
    <dbReference type="NCBI Taxonomy" id="153505"/>
    <lineage>
        <taxon>Eukaryota</taxon>
        <taxon>Fungi</taxon>
        <taxon>Dikarya</taxon>
        <taxon>Basidiomycota</taxon>
        <taxon>Agaricomycotina</taxon>
        <taxon>Agaricomycetes</taxon>
        <taxon>Agaricomycetidae</taxon>
        <taxon>Agaricales</taxon>
        <taxon>Marasmiineae</taxon>
        <taxon>Mycenaceae</taxon>
        <taxon>Mycena</taxon>
    </lineage>
</organism>
<gene>
    <name evidence="1" type="ORF">GGX14DRAFT_394347</name>
</gene>
<accession>A0AAD6VI80</accession>